<keyword evidence="3" id="KW-0520">NAD</keyword>
<gene>
    <name evidence="7" type="ORF">SAMN00768000_1921</name>
</gene>
<dbReference type="GO" id="GO:0004617">
    <property type="term" value="F:phosphoglycerate dehydrogenase activity"/>
    <property type="evidence" value="ECO:0007669"/>
    <property type="project" value="UniProtKB-ARBA"/>
</dbReference>
<dbReference type="EMBL" id="FWWY01000001">
    <property type="protein sequence ID" value="SMC04921.1"/>
    <property type="molecule type" value="Genomic_DNA"/>
</dbReference>
<comment type="similarity">
    <text evidence="1 4">Belongs to the D-isomer specific 2-hydroxyacid dehydrogenase family.</text>
</comment>
<dbReference type="OrthoDB" id="9805416at2"/>
<evidence type="ECO:0000256" key="1">
    <source>
        <dbReference type="ARBA" id="ARBA00005854"/>
    </source>
</evidence>
<reference evidence="8" key="1">
    <citation type="submission" date="2017-04" db="EMBL/GenBank/DDBJ databases">
        <authorList>
            <person name="Varghese N."/>
            <person name="Submissions S."/>
        </authorList>
    </citation>
    <scope>NUCLEOTIDE SEQUENCE [LARGE SCALE GENOMIC DNA]</scope>
    <source>
        <strain evidence="8">DSM 9293</strain>
    </source>
</reference>
<dbReference type="PANTHER" id="PTHR42789">
    <property type="entry name" value="D-ISOMER SPECIFIC 2-HYDROXYACID DEHYDROGENASE FAMILY PROTEIN (AFU_ORTHOLOGUE AFUA_6G10090)"/>
    <property type="match status" value="1"/>
</dbReference>
<dbReference type="AlphaFoldDB" id="A0A1W1WF36"/>
<evidence type="ECO:0000259" key="5">
    <source>
        <dbReference type="Pfam" id="PF00389"/>
    </source>
</evidence>
<dbReference type="GO" id="GO:0051287">
    <property type="term" value="F:NAD binding"/>
    <property type="evidence" value="ECO:0007669"/>
    <property type="project" value="InterPro"/>
</dbReference>
<dbReference type="PANTHER" id="PTHR42789:SF1">
    <property type="entry name" value="D-ISOMER SPECIFIC 2-HYDROXYACID DEHYDROGENASE FAMILY PROTEIN (AFU_ORTHOLOGUE AFUA_6G10090)"/>
    <property type="match status" value="1"/>
</dbReference>
<dbReference type="Proteomes" id="UP000192660">
    <property type="component" value="Unassembled WGS sequence"/>
</dbReference>
<evidence type="ECO:0000259" key="6">
    <source>
        <dbReference type="Pfam" id="PF02826"/>
    </source>
</evidence>
<dbReference type="SUPFAM" id="SSF52283">
    <property type="entry name" value="Formate/glycerate dehydrogenase catalytic domain-like"/>
    <property type="match status" value="1"/>
</dbReference>
<dbReference type="InterPro" id="IPR050857">
    <property type="entry name" value="D-2-hydroxyacid_DH"/>
</dbReference>
<evidence type="ECO:0000256" key="3">
    <source>
        <dbReference type="ARBA" id="ARBA00023027"/>
    </source>
</evidence>
<dbReference type="FunFam" id="3.40.50.720:FF:000041">
    <property type="entry name" value="D-3-phosphoglycerate dehydrogenase"/>
    <property type="match status" value="1"/>
</dbReference>
<evidence type="ECO:0000313" key="7">
    <source>
        <dbReference type="EMBL" id="SMC04921.1"/>
    </source>
</evidence>
<evidence type="ECO:0000313" key="8">
    <source>
        <dbReference type="Proteomes" id="UP000192660"/>
    </source>
</evidence>
<dbReference type="Pfam" id="PF02826">
    <property type="entry name" value="2-Hacid_dh_C"/>
    <property type="match status" value="1"/>
</dbReference>
<dbReference type="STRING" id="28034.BFX07_02230"/>
<keyword evidence="8" id="KW-1185">Reference proteome</keyword>
<dbReference type="SUPFAM" id="SSF51735">
    <property type="entry name" value="NAD(P)-binding Rossmann-fold domains"/>
    <property type="match status" value="1"/>
</dbReference>
<dbReference type="InterPro" id="IPR006140">
    <property type="entry name" value="D-isomer_DH_NAD-bd"/>
</dbReference>
<dbReference type="Pfam" id="PF00389">
    <property type="entry name" value="2-Hacid_dh"/>
    <property type="match status" value="1"/>
</dbReference>
<name>A0A1W1WF36_SULTA</name>
<dbReference type="RefSeq" id="WP_084661412.1">
    <property type="nucleotide sequence ID" value="NZ_FWWY01000001.1"/>
</dbReference>
<dbReference type="PROSITE" id="PS00670">
    <property type="entry name" value="D_2_HYDROXYACID_DH_2"/>
    <property type="match status" value="1"/>
</dbReference>
<dbReference type="GO" id="GO:0006564">
    <property type="term" value="P:L-serine biosynthetic process"/>
    <property type="evidence" value="ECO:0007669"/>
    <property type="project" value="UniProtKB-ARBA"/>
</dbReference>
<sequence>MIVISERVHPIALEMLSSYEIYYDPDLYSQRGALLRVLSRARGLIVRNKTQVDAELLAHAPHLKVVGRLGVGLDNIQTDLLSAQGIQLIVPRGANAVSVAEYVLGMLIAFQRHLLALTQQVRQGGWIRDMSGLEIDGRTLAVIGYGATGQAVAQRAQAFHMRLRVYDPFAQVPQTWATSTLEEVLDGADVVSLHVPLTAKTFHLLNEKTLAILPHHATVINTARGELIDESQLLAALTKKQLGGAILDVREVEPPKASDELLGLANVWCTPHIAGLTEDSQIAIARYVAQGLIGVLG</sequence>
<proteinExistence type="inferred from homology"/>
<protein>
    <submittedName>
        <fullName evidence="7">(S)-sulfolactate dehydrogenase</fullName>
    </submittedName>
</protein>
<feature type="domain" description="D-isomer specific 2-hydroxyacid dehydrogenase NAD-binding" evidence="6">
    <location>
        <begin position="104"/>
        <end position="274"/>
    </location>
</feature>
<accession>A0A1W1WF36</accession>
<keyword evidence="2 4" id="KW-0560">Oxidoreductase</keyword>
<evidence type="ECO:0000256" key="2">
    <source>
        <dbReference type="ARBA" id="ARBA00023002"/>
    </source>
</evidence>
<organism evidence="7 8">
    <name type="scientific">Sulfobacillus thermosulfidooxidans (strain DSM 9293 / VKM B-1269 / AT-1)</name>
    <dbReference type="NCBI Taxonomy" id="929705"/>
    <lineage>
        <taxon>Bacteria</taxon>
        <taxon>Bacillati</taxon>
        <taxon>Bacillota</taxon>
        <taxon>Clostridia</taxon>
        <taxon>Eubacteriales</taxon>
        <taxon>Clostridiales Family XVII. Incertae Sedis</taxon>
        <taxon>Sulfobacillus</taxon>
    </lineage>
</organism>
<dbReference type="Gene3D" id="3.40.50.720">
    <property type="entry name" value="NAD(P)-binding Rossmann-like Domain"/>
    <property type="match status" value="2"/>
</dbReference>
<dbReference type="InterPro" id="IPR036291">
    <property type="entry name" value="NAD(P)-bd_dom_sf"/>
</dbReference>
<dbReference type="CDD" id="cd12173">
    <property type="entry name" value="PGDH_4"/>
    <property type="match status" value="1"/>
</dbReference>
<dbReference type="GO" id="GO:0047545">
    <property type="term" value="F:(S)-2-hydroxyglutarate dehydrogenase activity"/>
    <property type="evidence" value="ECO:0007669"/>
    <property type="project" value="UniProtKB-ARBA"/>
</dbReference>
<evidence type="ECO:0000256" key="4">
    <source>
        <dbReference type="RuleBase" id="RU003719"/>
    </source>
</evidence>
<feature type="domain" description="D-isomer specific 2-hydroxyacid dehydrogenase catalytic" evidence="5">
    <location>
        <begin position="2"/>
        <end position="292"/>
    </location>
</feature>
<dbReference type="InterPro" id="IPR029753">
    <property type="entry name" value="D-isomer_DH_CS"/>
</dbReference>
<dbReference type="InterPro" id="IPR006139">
    <property type="entry name" value="D-isomer_2_OHA_DH_cat_dom"/>
</dbReference>